<evidence type="ECO:0000313" key="17">
    <source>
        <dbReference type="EMBL" id="CAF3686334.1"/>
    </source>
</evidence>
<reference evidence="15" key="1">
    <citation type="submission" date="2021-02" db="EMBL/GenBank/DDBJ databases">
        <authorList>
            <person name="Nowell W R."/>
        </authorList>
    </citation>
    <scope>NUCLEOTIDE SEQUENCE</scope>
</reference>
<accession>A0A813ZWQ0</accession>
<dbReference type="FunFam" id="3.30.160.60:FF:000026">
    <property type="entry name" value="Transcription factor Sp3"/>
    <property type="match status" value="1"/>
</dbReference>
<dbReference type="GO" id="GO:0008270">
    <property type="term" value="F:zinc ion binding"/>
    <property type="evidence" value="ECO:0007669"/>
    <property type="project" value="UniProtKB-KW"/>
</dbReference>
<feature type="domain" description="C2H2-type" evidence="14">
    <location>
        <begin position="357"/>
        <end position="380"/>
    </location>
</feature>
<evidence type="ECO:0000256" key="7">
    <source>
        <dbReference type="ARBA" id="ARBA00023125"/>
    </source>
</evidence>
<evidence type="ECO:0000256" key="13">
    <source>
        <dbReference type="SAM" id="MobiDB-lite"/>
    </source>
</evidence>
<dbReference type="GO" id="GO:0005634">
    <property type="term" value="C:nucleus"/>
    <property type="evidence" value="ECO:0007669"/>
    <property type="project" value="UniProtKB-SubCell"/>
</dbReference>
<comment type="function">
    <text evidence="10">Transcription factor which plays a key role in limb development. Positively regulates FGF8 expression in the apical ectodermal ridge (AER) and contributes to limb outgrowth in embryos.</text>
</comment>
<evidence type="ECO:0000256" key="1">
    <source>
        <dbReference type="ARBA" id="ARBA00004123"/>
    </source>
</evidence>
<feature type="domain" description="C2H2-type" evidence="14">
    <location>
        <begin position="290"/>
        <end position="319"/>
    </location>
</feature>
<keyword evidence="4 12" id="KW-0863">Zinc-finger</keyword>
<sequence>MNNSKYSQITSTNSCEIPRTSFYAWKKPNSATTTPPQTISPQPPSSYQNVIPVPSQRVIPSTSSRALNPPSDLFYSSLSSHMHNNNNNNEQQDSTSPSSIVNSLGRLRQEAAQAAYEHVLLNGSGHHLTSSINDSPNWLNSHPWSSEPQPQLMFPSSRNTNDNQFSGSSYTDLLSIGHYSDNSYRNEFRLFPPPPPSLPPHHYHPHGHQLQQNNHTPTPSSSTQQQQQQQQQQQHQQQQHQLVNSSNTAAAIVANVKQPKSSRAQCDCPNCREADRLGPAAAHLRKRNIHSCHIPGCGKVYNKTSHLKAHLRWHTGKKMKTLRERPFVCNWLFCGKRFTRSDELQRHLRTHTGEKRFACPICSKRFMRSDHLNKHVKTHSINSINDTNPIRKTDSDSENSREDNHRLMQDIKREPRMHE</sequence>
<dbReference type="EMBL" id="CAJOBC010001578">
    <property type="protein sequence ID" value="CAF3686334.1"/>
    <property type="molecule type" value="Genomic_DNA"/>
</dbReference>
<feature type="region of interest" description="Disordered" evidence="13">
    <location>
        <begin position="139"/>
        <end position="166"/>
    </location>
</feature>
<dbReference type="PANTHER" id="PTHR23235">
    <property type="entry name" value="KRUEPPEL-LIKE TRANSCRIPTION FACTOR"/>
    <property type="match status" value="1"/>
</dbReference>
<evidence type="ECO:0000313" key="16">
    <source>
        <dbReference type="EMBL" id="CAF1268039.1"/>
    </source>
</evidence>
<dbReference type="Proteomes" id="UP000677228">
    <property type="component" value="Unassembled WGS sequence"/>
</dbReference>
<feature type="compositionally biased region" description="Basic and acidic residues" evidence="13">
    <location>
        <begin position="389"/>
        <end position="419"/>
    </location>
</feature>
<feature type="compositionally biased region" description="Low complexity" evidence="13">
    <location>
        <begin position="224"/>
        <end position="241"/>
    </location>
</feature>
<comment type="subcellular location">
    <subcellularLocation>
        <location evidence="1">Nucleus</location>
    </subcellularLocation>
</comment>
<evidence type="ECO:0000313" key="18">
    <source>
        <dbReference type="EMBL" id="CAF4073801.1"/>
    </source>
</evidence>
<dbReference type="SUPFAM" id="SSF81995">
    <property type="entry name" value="beta-sandwich domain of Sec23/24"/>
    <property type="match status" value="1"/>
</dbReference>
<dbReference type="SMART" id="SM00355">
    <property type="entry name" value="ZnF_C2H2"/>
    <property type="match status" value="3"/>
</dbReference>
<evidence type="ECO:0000256" key="2">
    <source>
        <dbReference type="ARBA" id="ARBA00022723"/>
    </source>
</evidence>
<name>A0A813ZWQ0_9BILA</name>
<feature type="region of interest" description="Disordered" evidence="13">
    <location>
        <begin position="187"/>
        <end position="244"/>
    </location>
</feature>
<keyword evidence="5" id="KW-0862">Zinc</keyword>
<keyword evidence="19" id="KW-1185">Reference proteome</keyword>
<feature type="compositionally biased region" description="Polar residues" evidence="13">
    <location>
        <begin position="379"/>
        <end position="388"/>
    </location>
</feature>
<keyword evidence="7" id="KW-0238">DNA-binding</keyword>
<feature type="domain" description="C2H2-type" evidence="14">
    <location>
        <begin position="327"/>
        <end position="356"/>
    </location>
</feature>
<keyword evidence="9" id="KW-0539">Nucleus</keyword>
<dbReference type="Proteomes" id="UP000681722">
    <property type="component" value="Unassembled WGS sequence"/>
</dbReference>
<organism evidence="15 19">
    <name type="scientific">Didymodactylos carnosus</name>
    <dbReference type="NCBI Taxonomy" id="1234261"/>
    <lineage>
        <taxon>Eukaryota</taxon>
        <taxon>Metazoa</taxon>
        <taxon>Spiralia</taxon>
        <taxon>Gnathifera</taxon>
        <taxon>Rotifera</taxon>
        <taxon>Eurotatoria</taxon>
        <taxon>Bdelloidea</taxon>
        <taxon>Philodinida</taxon>
        <taxon>Philodinidae</taxon>
        <taxon>Didymodactylos</taxon>
    </lineage>
</organism>
<protein>
    <recommendedName>
        <fullName evidence="14">C2H2-type domain-containing protein</fullName>
    </recommendedName>
</protein>
<keyword evidence="3" id="KW-0677">Repeat</keyword>
<dbReference type="PANTHER" id="PTHR23235:SF120">
    <property type="entry name" value="KRUPPEL-LIKE FACTOR 15"/>
    <property type="match status" value="1"/>
</dbReference>
<dbReference type="InterPro" id="IPR013087">
    <property type="entry name" value="Znf_C2H2_type"/>
</dbReference>
<dbReference type="AlphaFoldDB" id="A0A813ZWQ0"/>
<dbReference type="FunFam" id="3.30.160.60:FF:000014">
    <property type="entry name" value="Transcription factor Sp3"/>
    <property type="match status" value="1"/>
</dbReference>
<feature type="compositionally biased region" description="Low complexity" evidence="13">
    <location>
        <begin position="30"/>
        <end position="40"/>
    </location>
</feature>
<feature type="compositionally biased region" description="Polar residues" evidence="13">
    <location>
        <begin position="90"/>
        <end position="100"/>
    </location>
</feature>
<evidence type="ECO:0000313" key="15">
    <source>
        <dbReference type="EMBL" id="CAF0904336.1"/>
    </source>
</evidence>
<dbReference type="EMBL" id="CAJNOQ010001578">
    <property type="protein sequence ID" value="CAF0904336.1"/>
    <property type="molecule type" value="Genomic_DNA"/>
</dbReference>
<dbReference type="PROSITE" id="PS00028">
    <property type="entry name" value="ZINC_FINGER_C2H2_1"/>
    <property type="match status" value="3"/>
</dbReference>
<dbReference type="PROSITE" id="PS50157">
    <property type="entry name" value="ZINC_FINGER_C2H2_2"/>
    <property type="match status" value="3"/>
</dbReference>
<dbReference type="InterPro" id="IPR036236">
    <property type="entry name" value="Znf_C2H2_sf"/>
</dbReference>
<evidence type="ECO:0000259" key="14">
    <source>
        <dbReference type="PROSITE" id="PS50157"/>
    </source>
</evidence>
<comment type="caution">
    <text evidence="15">The sequence shown here is derived from an EMBL/GenBank/DDBJ whole genome shotgun (WGS) entry which is preliminary data.</text>
</comment>
<evidence type="ECO:0000256" key="10">
    <source>
        <dbReference type="ARBA" id="ARBA00037677"/>
    </source>
</evidence>
<gene>
    <name evidence="15" type="ORF">GPM918_LOCUS8808</name>
    <name evidence="16" type="ORF">OVA965_LOCUS27047</name>
    <name evidence="17" type="ORF">SRO942_LOCUS8810</name>
    <name evidence="18" type="ORF">TMI583_LOCUS27789</name>
</gene>
<dbReference type="Proteomes" id="UP000663829">
    <property type="component" value="Unassembled WGS sequence"/>
</dbReference>
<evidence type="ECO:0000256" key="11">
    <source>
        <dbReference type="ARBA" id="ARBA00038409"/>
    </source>
</evidence>
<dbReference type="SUPFAM" id="SSF57667">
    <property type="entry name" value="beta-beta-alpha zinc fingers"/>
    <property type="match status" value="2"/>
</dbReference>
<evidence type="ECO:0000256" key="4">
    <source>
        <dbReference type="ARBA" id="ARBA00022771"/>
    </source>
</evidence>
<dbReference type="Gene3D" id="3.30.160.60">
    <property type="entry name" value="Classic Zinc Finger"/>
    <property type="match status" value="3"/>
</dbReference>
<feature type="compositionally biased region" description="Polar residues" evidence="13">
    <location>
        <begin position="209"/>
        <end position="223"/>
    </location>
</feature>
<evidence type="ECO:0000256" key="12">
    <source>
        <dbReference type="PROSITE-ProRule" id="PRU00042"/>
    </source>
</evidence>
<dbReference type="EMBL" id="CAJOBA010039204">
    <property type="protein sequence ID" value="CAF4073801.1"/>
    <property type="molecule type" value="Genomic_DNA"/>
</dbReference>
<evidence type="ECO:0000313" key="19">
    <source>
        <dbReference type="Proteomes" id="UP000663829"/>
    </source>
</evidence>
<dbReference type="Proteomes" id="UP000682733">
    <property type="component" value="Unassembled WGS sequence"/>
</dbReference>
<keyword evidence="8" id="KW-0804">Transcription</keyword>
<dbReference type="FunFam" id="3.30.160.60:FF:000077">
    <property type="entry name" value="Sp8 transcription factor"/>
    <property type="match status" value="1"/>
</dbReference>
<feature type="region of interest" description="Disordered" evidence="13">
    <location>
        <begin position="26"/>
        <end position="100"/>
    </location>
</feature>
<evidence type="ECO:0000256" key="6">
    <source>
        <dbReference type="ARBA" id="ARBA00023015"/>
    </source>
</evidence>
<dbReference type="GO" id="GO:0000981">
    <property type="term" value="F:DNA-binding transcription factor activity, RNA polymerase II-specific"/>
    <property type="evidence" value="ECO:0007669"/>
    <property type="project" value="TreeGrafter"/>
</dbReference>
<dbReference type="Pfam" id="PF00096">
    <property type="entry name" value="zf-C2H2"/>
    <property type="match status" value="3"/>
</dbReference>
<dbReference type="GO" id="GO:0000978">
    <property type="term" value="F:RNA polymerase II cis-regulatory region sequence-specific DNA binding"/>
    <property type="evidence" value="ECO:0007669"/>
    <property type="project" value="TreeGrafter"/>
</dbReference>
<evidence type="ECO:0000256" key="8">
    <source>
        <dbReference type="ARBA" id="ARBA00023163"/>
    </source>
</evidence>
<comment type="similarity">
    <text evidence="11">Belongs to the Sp1 C2H2-type zinc-finger protein family.</text>
</comment>
<evidence type="ECO:0000256" key="5">
    <source>
        <dbReference type="ARBA" id="ARBA00022833"/>
    </source>
</evidence>
<keyword evidence="2" id="KW-0479">Metal-binding</keyword>
<feature type="region of interest" description="Disordered" evidence="13">
    <location>
        <begin position="377"/>
        <end position="419"/>
    </location>
</feature>
<dbReference type="OrthoDB" id="6365676at2759"/>
<evidence type="ECO:0000256" key="9">
    <source>
        <dbReference type="ARBA" id="ARBA00023242"/>
    </source>
</evidence>
<keyword evidence="6" id="KW-0805">Transcription regulation</keyword>
<feature type="compositionally biased region" description="Polar residues" evidence="13">
    <location>
        <begin position="74"/>
        <end position="83"/>
    </location>
</feature>
<dbReference type="EMBL" id="CAJNOK010017646">
    <property type="protein sequence ID" value="CAF1268039.1"/>
    <property type="molecule type" value="Genomic_DNA"/>
</dbReference>
<proteinExistence type="inferred from homology"/>
<evidence type="ECO:0000256" key="3">
    <source>
        <dbReference type="ARBA" id="ARBA00022737"/>
    </source>
</evidence>